<dbReference type="Pfam" id="PF02518">
    <property type="entry name" value="HATPase_c"/>
    <property type="match status" value="1"/>
</dbReference>
<feature type="domain" description="PAS" evidence="8">
    <location>
        <begin position="306"/>
        <end position="347"/>
    </location>
</feature>
<dbReference type="SUPFAM" id="SSF55874">
    <property type="entry name" value="ATPase domain of HSP90 chaperone/DNA topoisomerase II/histidine kinase"/>
    <property type="match status" value="1"/>
</dbReference>
<keyword evidence="6" id="KW-0812">Transmembrane</keyword>
<feature type="domain" description="PAS" evidence="8">
    <location>
        <begin position="796"/>
        <end position="866"/>
    </location>
</feature>
<dbReference type="InterPro" id="IPR036890">
    <property type="entry name" value="HATPase_C_sf"/>
</dbReference>
<evidence type="ECO:0000256" key="6">
    <source>
        <dbReference type="SAM" id="Phobius"/>
    </source>
</evidence>
<dbReference type="CDD" id="cd00082">
    <property type="entry name" value="HisKA"/>
    <property type="match status" value="1"/>
</dbReference>
<dbReference type="CDD" id="cd00130">
    <property type="entry name" value="PAS"/>
    <property type="match status" value="5"/>
</dbReference>
<evidence type="ECO:0000256" key="5">
    <source>
        <dbReference type="ARBA" id="ARBA00022777"/>
    </source>
</evidence>
<organism evidence="10 11">
    <name type="scientific">Prosthecodimorpha staleyi</name>
    <dbReference type="NCBI Taxonomy" id="2840188"/>
    <lineage>
        <taxon>Bacteria</taxon>
        <taxon>Pseudomonadati</taxon>
        <taxon>Pseudomonadota</taxon>
        <taxon>Alphaproteobacteria</taxon>
        <taxon>Hyphomicrobiales</taxon>
        <taxon>Ancalomicrobiaceae</taxon>
        <taxon>Prosthecodimorpha</taxon>
    </lineage>
</organism>
<comment type="caution">
    <text evidence="10">The sequence shown here is derived from an EMBL/GenBank/DDBJ whole genome shotgun (WGS) entry which is preliminary data.</text>
</comment>
<dbReference type="Proteomes" id="UP000766595">
    <property type="component" value="Unassembled WGS sequence"/>
</dbReference>
<dbReference type="EC" id="2.7.13.3" evidence="2"/>
<dbReference type="PANTHER" id="PTHR43304:SF1">
    <property type="entry name" value="PAC DOMAIN-CONTAINING PROTEIN"/>
    <property type="match status" value="1"/>
</dbReference>
<dbReference type="InterPro" id="IPR013655">
    <property type="entry name" value="PAS_fold_3"/>
</dbReference>
<dbReference type="SMART" id="SM00091">
    <property type="entry name" value="PAS"/>
    <property type="match status" value="5"/>
</dbReference>
<feature type="domain" description="PAC" evidence="9">
    <location>
        <begin position="494"/>
        <end position="547"/>
    </location>
</feature>
<dbReference type="SUPFAM" id="SSF47384">
    <property type="entry name" value="Homodimeric domain of signal transducing histidine kinase"/>
    <property type="match status" value="1"/>
</dbReference>
<feature type="domain" description="PAS" evidence="8">
    <location>
        <begin position="669"/>
        <end position="735"/>
    </location>
</feature>
<dbReference type="InterPro" id="IPR000014">
    <property type="entry name" value="PAS"/>
</dbReference>
<evidence type="ECO:0000256" key="1">
    <source>
        <dbReference type="ARBA" id="ARBA00000085"/>
    </source>
</evidence>
<keyword evidence="4" id="KW-0808">Transferase</keyword>
<dbReference type="InterPro" id="IPR001610">
    <property type="entry name" value="PAC"/>
</dbReference>
<feature type="domain" description="PAC" evidence="9">
    <location>
        <begin position="870"/>
        <end position="922"/>
    </location>
</feature>
<evidence type="ECO:0000259" key="7">
    <source>
        <dbReference type="PROSITE" id="PS50109"/>
    </source>
</evidence>
<name>A0A947D2H6_9HYPH</name>
<dbReference type="InterPro" id="IPR005467">
    <property type="entry name" value="His_kinase_dom"/>
</dbReference>
<dbReference type="Gene3D" id="3.30.450.20">
    <property type="entry name" value="PAS domain"/>
    <property type="match status" value="5"/>
</dbReference>
<dbReference type="InterPro" id="IPR013767">
    <property type="entry name" value="PAS_fold"/>
</dbReference>
<dbReference type="Pfam" id="PF08447">
    <property type="entry name" value="PAS_3"/>
    <property type="match status" value="2"/>
</dbReference>
<feature type="domain" description="PAC" evidence="9">
    <location>
        <begin position="365"/>
        <end position="417"/>
    </location>
</feature>
<evidence type="ECO:0000256" key="2">
    <source>
        <dbReference type="ARBA" id="ARBA00012438"/>
    </source>
</evidence>
<evidence type="ECO:0000259" key="9">
    <source>
        <dbReference type="PROSITE" id="PS50113"/>
    </source>
</evidence>
<dbReference type="PROSITE" id="PS50112">
    <property type="entry name" value="PAS"/>
    <property type="match status" value="5"/>
</dbReference>
<feature type="domain" description="PAS" evidence="8">
    <location>
        <begin position="541"/>
        <end position="585"/>
    </location>
</feature>
<dbReference type="SMART" id="SM00387">
    <property type="entry name" value="HATPase_c"/>
    <property type="match status" value="1"/>
</dbReference>
<dbReference type="SMART" id="SM00388">
    <property type="entry name" value="HisKA"/>
    <property type="match status" value="1"/>
</dbReference>
<dbReference type="InterPro" id="IPR036097">
    <property type="entry name" value="HisK_dim/P_sf"/>
</dbReference>
<dbReference type="PANTHER" id="PTHR43304">
    <property type="entry name" value="PHYTOCHROME-LIKE PROTEIN CPH1"/>
    <property type="match status" value="1"/>
</dbReference>
<dbReference type="PRINTS" id="PR00344">
    <property type="entry name" value="BCTRLSENSOR"/>
</dbReference>
<feature type="transmembrane region" description="Helical" evidence="6">
    <location>
        <begin position="78"/>
        <end position="99"/>
    </location>
</feature>
<proteinExistence type="predicted"/>
<dbReference type="InterPro" id="IPR003661">
    <property type="entry name" value="HisK_dim/P_dom"/>
</dbReference>
<feature type="transmembrane region" description="Helical" evidence="6">
    <location>
        <begin position="111"/>
        <end position="135"/>
    </location>
</feature>
<dbReference type="PROSITE" id="PS50109">
    <property type="entry name" value="HIS_KIN"/>
    <property type="match status" value="1"/>
</dbReference>
<dbReference type="FunFam" id="3.30.565.10:FF:000006">
    <property type="entry name" value="Sensor histidine kinase WalK"/>
    <property type="match status" value="1"/>
</dbReference>
<dbReference type="GO" id="GO:0000155">
    <property type="term" value="F:phosphorelay sensor kinase activity"/>
    <property type="evidence" value="ECO:0007669"/>
    <property type="project" value="InterPro"/>
</dbReference>
<dbReference type="Pfam" id="PF00512">
    <property type="entry name" value="HisKA"/>
    <property type="match status" value="1"/>
</dbReference>
<dbReference type="Pfam" id="PF00989">
    <property type="entry name" value="PAS"/>
    <property type="match status" value="2"/>
</dbReference>
<evidence type="ECO:0000259" key="8">
    <source>
        <dbReference type="PROSITE" id="PS50112"/>
    </source>
</evidence>
<feature type="domain" description="PAC" evidence="9">
    <location>
        <begin position="742"/>
        <end position="795"/>
    </location>
</feature>
<evidence type="ECO:0000256" key="3">
    <source>
        <dbReference type="ARBA" id="ARBA00022553"/>
    </source>
</evidence>
<dbReference type="GO" id="GO:0006355">
    <property type="term" value="P:regulation of DNA-templated transcription"/>
    <property type="evidence" value="ECO:0007669"/>
    <property type="project" value="InterPro"/>
</dbReference>
<dbReference type="InterPro" id="IPR003594">
    <property type="entry name" value="HATPase_dom"/>
</dbReference>
<feature type="domain" description="PAS" evidence="8">
    <location>
        <begin position="418"/>
        <end position="490"/>
    </location>
</feature>
<feature type="transmembrane region" description="Helical" evidence="6">
    <location>
        <begin position="147"/>
        <end position="167"/>
    </location>
</feature>
<feature type="transmembrane region" description="Helical" evidence="6">
    <location>
        <begin position="187"/>
        <end position="217"/>
    </location>
</feature>
<dbReference type="InterPro" id="IPR052162">
    <property type="entry name" value="Sensor_kinase/Photoreceptor"/>
</dbReference>
<dbReference type="CDD" id="cd16922">
    <property type="entry name" value="HATPase_EvgS-ArcB-TorS-like"/>
    <property type="match status" value="1"/>
</dbReference>
<protein>
    <recommendedName>
        <fullName evidence="2">histidine kinase</fullName>
        <ecNumber evidence="2">2.7.13.3</ecNumber>
    </recommendedName>
</protein>
<keyword evidence="6" id="KW-1133">Transmembrane helix</keyword>
<dbReference type="InterPro" id="IPR000700">
    <property type="entry name" value="PAS-assoc_C"/>
</dbReference>
<reference evidence="10 11" key="1">
    <citation type="submission" date="2021-06" db="EMBL/GenBank/DDBJ databases">
        <authorList>
            <person name="Grouzdev D.S."/>
            <person name="Koziaeva V."/>
        </authorList>
    </citation>
    <scope>NUCLEOTIDE SEQUENCE [LARGE SCALE GENOMIC DNA]</scope>
    <source>
        <strain evidence="10 11">22</strain>
    </source>
</reference>
<accession>A0A947D2H6</accession>
<dbReference type="RefSeq" id="WP_261967053.1">
    <property type="nucleotide sequence ID" value="NZ_JAHHZF010000001.1"/>
</dbReference>
<sequence>MKRADVAWLAASGVFAFVANLLLTRLFASGEPLPLWVGDIAVVALLAKQTPASWPIGIPICGLAQSAGLLAGGQPDLAGLHLLVSLPQIAASLLGLHLLRTVRGEPISVGRLLQAVVVTGIAVPAIAGLLEATIVFFRQEAPFETAYLQWVAGSLAAASTLMPLALLGDRPAWHRFRDAEWPWAIGLAGLVSAVAWIACTILGYPFIFVSAALILAACRLSPLGTSLVAVAAAAVVDLIWLKGPWITTTGELGAPEIAVEVAASFMVLVPTTLSLVLTELRNERQRLIASNLQIENLIGRVQDSVIYRLDVTGRIEAWGNKTAGVFGYTGAEVIGRHYSCLFLPDDRVAGLPGRLLAEASDSGRVTHEQRWMRKGGEPFWGEICIEAVRDGRGIVTGFSSICRDLSELHRSRQALALAEQRWSFALESASQGVWDQDRTSGKTYYSPMWKRMLGYAEHELTDDMGLWLQLMHPDDRARAVAADDLHIAGGSEFYECEFRMRHRDGRWLWMYDRGRIIERDGQGRPTRMIGTHTDITERKLTEDKFRLAVEACPAGIALTDGSGKILLVNAETERMFGYAPDELVGAFVEALVPEAAWQAHADLREGDMNNPVASRMGAGRDLNGVRKDGSTFPVELGLNPIASPDGLLVLGVISDITDRKRAEIRIAESEARYRMIAENLIDLVVQMDLNLVRTYVSPASIDILGLAPEEMLDVQPWALIHPDDCEGVRAVFERVRGGCERATISARYRHKDGRWVWIDASLRLMREPPSNEPIGILIVARDVTRAREAEAALRASEETFRDAMQWASIGMALVDTTGKWLTVNTALCGLFGYAQDELMQTNLMMLSHPDDIKIDLDQQYRLMAEECTSYQIEKRYVHKCGATIWTQQSVSLARGPDRTPRNLIVQLVDITGRKEIDQLKGEFISTVSHELRTPLTSIRGSLGLVLGTMVNALPARAAQLVEIAHKNSERLLPLINDILDLDKLSSGLMRFDMERLEIAALVEQAAASTKVLMEHHSLTLRQRVTVTGAPVIVDAGRFIQVLTNLLSNAAKFSPRDATVEIAVERRGSLIRVSVSDQGPGIPDEFRSRIFTRFSQADSAITRKKGGSGLGLHISKQLIERMDGSIGFESEVERGTTFWIDLPLAPDPGIEVPAGAPAADSAPTILALSRDEAMARFLAAAIGRGGMDCEIARRPGDIAARLDTVDVAVLIVDAEILLDPDCRNVLEREIAAGRLRKVPTVVVTAEGTVGELALPAWRESSFWLFDVADADGLISLVRSTLRSHGGLPRILHITDDASAGEYAAAALAGRAALVRVDSLATAQRLLLTETFDLVAVDPAETDEQALSVLAVQARWRSIPLVRGPATHLPHELRDIAEVFAVHSREWGADPREETRRAEKEFAHV</sequence>
<gene>
    <name evidence="10" type="ORF">KL771_02925</name>
</gene>
<keyword evidence="11" id="KW-1185">Reference proteome</keyword>
<feature type="transmembrane region" description="Helical" evidence="6">
    <location>
        <begin position="7"/>
        <end position="28"/>
    </location>
</feature>
<dbReference type="SUPFAM" id="SSF55785">
    <property type="entry name" value="PYP-like sensor domain (PAS domain)"/>
    <property type="match status" value="5"/>
</dbReference>
<keyword evidence="5" id="KW-0418">Kinase</keyword>
<dbReference type="PROSITE" id="PS50113">
    <property type="entry name" value="PAC"/>
    <property type="match status" value="5"/>
</dbReference>
<feature type="domain" description="PAC" evidence="9">
    <location>
        <begin position="618"/>
        <end position="668"/>
    </location>
</feature>
<keyword evidence="6" id="KW-0472">Membrane</keyword>
<keyword evidence="3" id="KW-0597">Phosphoprotein</keyword>
<evidence type="ECO:0000313" key="11">
    <source>
        <dbReference type="Proteomes" id="UP000766595"/>
    </source>
</evidence>
<evidence type="ECO:0000256" key="4">
    <source>
        <dbReference type="ARBA" id="ARBA00022679"/>
    </source>
</evidence>
<dbReference type="Gene3D" id="1.10.287.130">
    <property type="match status" value="1"/>
</dbReference>
<dbReference type="EMBL" id="JAHHZF010000001">
    <property type="protein sequence ID" value="MBT9288386.1"/>
    <property type="molecule type" value="Genomic_DNA"/>
</dbReference>
<dbReference type="NCBIfam" id="TIGR00229">
    <property type="entry name" value="sensory_box"/>
    <property type="match status" value="5"/>
</dbReference>
<dbReference type="InterPro" id="IPR035965">
    <property type="entry name" value="PAS-like_dom_sf"/>
</dbReference>
<dbReference type="InterPro" id="IPR004358">
    <property type="entry name" value="Sig_transdc_His_kin-like_C"/>
</dbReference>
<dbReference type="SMART" id="SM00086">
    <property type="entry name" value="PAC"/>
    <property type="match status" value="5"/>
</dbReference>
<dbReference type="Pfam" id="PF13426">
    <property type="entry name" value="PAS_9"/>
    <property type="match status" value="1"/>
</dbReference>
<dbReference type="Gene3D" id="3.30.565.10">
    <property type="entry name" value="Histidine kinase-like ATPase, C-terminal domain"/>
    <property type="match status" value="1"/>
</dbReference>
<feature type="domain" description="Histidine kinase" evidence="7">
    <location>
        <begin position="926"/>
        <end position="1145"/>
    </location>
</feature>
<comment type="catalytic activity">
    <reaction evidence="1">
        <text>ATP + protein L-histidine = ADP + protein N-phospho-L-histidine.</text>
        <dbReference type="EC" id="2.7.13.3"/>
    </reaction>
</comment>
<evidence type="ECO:0000313" key="10">
    <source>
        <dbReference type="EMBL" id="MBT9288386.1"/>
    </source>
</evidence>